<name>A0A543J803_9PSEU</name>
<keyword evidence="3" id="KW-1185">Reference proteome</keyword>
<dbReference type="Proteomes" id="UP000316628">
    <property type="component" value="Unassembled WGS sequence"/>
</dbReference>
<proteinExistence type="predicted"/>
<sequence>MSLAEAADQGGDDRVVDRARHGSLCGPSNADCSRGSSSTAGAMQFVVQEALDTMWCPSRS</sequence>
<accession>A0A543J803</accession>
<dbReference type="AlphaFoldDB" id="A0A543J803"/>
<gene>
    <name evidence="2" type="ORF">FHX81_1231</name>
</gene>
<feature type="region of interest" description="Disordered" evidence="1">
    <location>
        <begin position="1"/>
        <end position="37"/>
    </location>
</feature>
<feature type="compositionally biased region" description="Basic and acidic residues" evidence="1">
    <location>
        <begin position="11"/>
        <end position="20"/>
    </location>
</feature>
<comment type="caution">
    <text evidence="2">The sequence shown here is derived from an EMBL/GenBank/DDBJ whole genome shotgun (WGS) entry which is preliminary data.</text>
</comment>
<evidence type="ECO:0000256" key="1">
    <source>
        <dbReference type="SAM" id="MobiDB-lite"/>
    </source>
</evidence>
<dbReference type="EMBL" id="VFPP01000001">
    <property type="protein sequence ID" value="TQM78942.1"/>
    <property type="molecule type" value="Genomic_DNA"/>
</dbReference>
<evidence type="ECO:0000313" key="3">
    <source>
        <dbReference type="Proteomes" id="UP000316628"/>
    </source>
</evidence>
<organism evidence="2 3">
    <name type="scientific">Saccharothrix saharensis</name>
    <dbReference type="NCBI Taxonomy" id="571190"/>
    <lineage>
        <taxon>Bacteria</taxon>
        <taxon>Bacillati</taxon>
        <taxon>Actinomycetota</taxon>
        <taxon>Actinomycetes</taxon>
        <taxon>Pseudonocardiales</taxon>
        <taxon>Pseudonocardiaceae</taxon>
        <taxon>Saccharothrix</taxon>
    </lineage>
</organism>
<reference evidence="2 3" key="1">
    <citation type="submission" date="2019-06" db="EMBL/GenBank/DDBJ databases">
        <title>Sequencing the genomes of 1000 actinobacteria strains.</title>
        <authorList>
            <person name="Klenk H.-P."/>
        </authorList>
    </citation>
    <scope>NUCLEOTIDE SEQUENCE [LARGE SCALE GENOMIC DNA]</scope>
    <source>
        <strain evidence="2 3">DSM 45456</strain>
    </source>
</reference>
<evidence type="ECO:0000313" key="2">
    <source>
        <dbReference type="EMBL" id="TQM78942.1"/>
    </source>
</evidence>
<protein>
    <submittedName>
        <fullName evidence="2">Uncharacterized protein</fullName>
    </submittedName>
</protein>